<dbReference type="Gene3D" id="1.10.3720.10">
    <property type="entry name" value="MetI-like"/>
    <property type="match status" value="1"/>
</dbReference>
<comment type="similarity">
    <text evidence="7">Belongs to the binding-protein-dependent transport system permease family.</text>
</comment>
<dbReference type="AlphaFoldDB" id="A0A2N9VYW3"/>
<keyword evidence="4 7" id="KW-0812">Transmembrane</keyword>
<dbReference type="InterPro" id="IPR000515">
    <property type="entry name" value="MetI-like"/>
</dbReference>
<dbReference type="PANTHER" id="PTHR30193">
    <property type="entry name" value="ABC TRANSPORTER PERMEASE PROTEIN"/>
    <property type="match status" value="1"/>
</dbReference>
<feature type="transmembrane region" description="Helical" evidence="7">
    <location>
        <begin position="92"/>
        <end position="114"/>
    </location>
</feature>
<keyword evidence="6 7" id="KW-0472">Membrane</keyword>
<reference evidence="10" key="1">
    <citation type="journal article" date="2017" name="Int J Environ Stud">
        <title>Does the Miocene-Pliocene relict legume Oxytropis triphylla form nitrogen-fixing nodules with a combination of bacterial strains?</title>
        <authorList>
            <person name="Safronova V."/>
            <person name="Belimov A."/>
            <person name="Sazanova A."/>
            <person name="Kuznetsova I."/>
            <person name="Popova J."/>
            <person name="Andronov E."/>
            <person name="Verkhozina A."/>
            <person name="Tikhonovich I."/>
        </authorList>
    </citation>
    <scope>NUCLEOTIDE SEQUENCE [LARGE SCALE GENOMIC DNA]</scope>
    <source>
        <strain evidence="10">Tri-38</strain>
    </source>
</reference>
<dbReference type="InterPro" id="IPR035906">
    <property type="entry name" value="MetI-like_sf"/>
</dbReference>
<evidence type="ECO:0000256" key="7">
    <source>
        <dbReference type="RuleBase" id="RU363032"/>
    </source>
</evidence>
<evidence type="ECO:0000313" key="10">
    <source>
        <dbReference type="Proteomes" id="UP000232163"/>
    </source>
</evidence>
<dbReference type="Pfam" id="PF00528">
    <property type="entry name" value="BPD_transp_1"/>
    <property type="match status" value="1"/>
</dbReference>
<name>A0A2N9VYW3_9HYPH</name>
<dbReference type="GO" id="GO:0055085">
    <property type="term" value="P:transmembrane transport"/>
    <property type="evidence" value="ECO:0007669"/>
    <property type="project" value="InterPro"/>
</dbReference>
<feature type="transmembrane region" description="Helical" evidence="7">
    <location>
        <begin position="279"/>
        <end position="299"/>
    </location>
</feature>
<feature type="transmembrane region" description="Helical" evidence="7">
    <location>
        <begin position="126"/>
        <end position="144"/>
    </location>
</feature>
<evidence type="ECO:0000256" key="3">
    <source>
        <dbReference type="ARBA" id="ARBA00022475"/>
    </source>
</evidence>
<feature type="transmembrane region" description="Helical" evidence="7">
    <location>
        <begin position="220"/>
        <end position="244"/>
    </location>
</feature>
<keyword evidence="10" id="KW-1185">Reference proteome</keyword>
<evidence type="ECO:0000256" key="1">
    <source>
        <dbReference type="ARBA" id="ARBA00004651"/>
    </source>
</evidence>
<protein>
    <submittedName>
        <fullName evidence="9">ABC transporter permease</fullName>
    </submittedName>
</protein>
<accession>A0A2N9VYW3</accession>
<evidence type="ECO:0000256" key="6">
    <source>
        <dbReference type="ARBA" id="ARBA00023136"/>
    </source>
</evidence>
<feature type="transmembrane region" description="Helical" evidence="7">
    <location>
        <begin position="31"/>
        <end position="55"/>
    </location>
</feature>
<dbReference type="OrthoDB" id="7939379at2"/>
<feature type="transmembrane region" description="Helical" evidence="7">
    <location>
        <begin position="173"/>
        <end position="200"/>
    </location>
</feature>
<evidence type="ECO:0000256" key="2">
    <source>
        <dbReference type="ARBA" id="ARBA00022448"/>
    </source>
</evidence>
<evidence type="ECO:0000259" key="8">
    <source>
        <dbReference type="PROSITE" id="PS50928"/>
    </source>
</evidence>
<dbReference type="CDD" id="cd06261">
    <property type="entry name" value="TM_PBP2"/>
    <property type="match status" value="1"/>
</dbReference>
<dbReference type="InterPro" id="IPR051393">
    <property type="entry name" value="ABC_transporter_permease"/>
</dbReference>
<gene>
    <name evidence="9" type="ORF">B5P45_12580</name>
</gene>
<keyword evidence="3" id="KW-1003">Cell membrane</keyword>
<comment type="caution">
    <text evidence="9">The sequence shown here is derived from an EMBL/GenBank/DDBJ whole genome shotgun (WGS) entry which is preliminary data.</text>
</comment>
<keyword evidence="2 7" id="KW-0813">Transport</keyword>
<dbReference type="SUPFAM" id="SSF161098">
    <property type="entry name" value="MetI-like"/>
    <property type="match status" value="1"/>
</dbReference>
<dbReference type="EMBL" id="MZMT01000028">
    <property type="protein sequence ID" value="PIO44681.1"/>
    <property type="molecule type" value="Genomic_DNA"/>
</dbReference>
<evidence type="ECO:0000256" key="4">
    <source>
        <dbReference type="ARBA" id="ARBA00022692"/>
    </source>
</evidence>
<feature type="domain" description="ABC transmembrane type-1" evidence="8">
    <location>
        <begin position="88"/>
        <end position="300"/>
    </location>
</feature>
<organism evidence="9 10">
    <name type="scientific">Phyllobacterium zundukense</name>
    <dbReference type="NCBI Taxonomy" id="1867719"/>
    <lineage>
        <taxon>Bacteria</taxon>
        <taxon>Pseudomonadati</taxon>
        <taxon>Pseudomonadota</taxon>
        <taxon>Alphaproteobacteria</taxon>
        <taxon>Hyphomicrobiales</taxon>
        <taxon>Phyllobacteriaceae</taxon>
        <taxon>Phyllobacterium</taxon>
    </lineage>
</organism>
<dbReference type="PROSITE" id="PS50928">
    <property type="entry name" value="ABC_TM1"/>
    <property type="match status" value="1"/>
</dbReference>
<evidence type="ECO:0000313" key="9">
    <source>
        <dbReference type="EMBL" id="PIO44681.1"/>
    </source>
</evidence>
<sequence length="317" mass="34144">MAVVDDIPIRSLADNASTHDLYARAQARAGVILALPATLLIAALVIGPAILVFFLSFTDASLGLAGARFVGLANYTRMLTDPGFAQSLRNTALYVLVVVPTSIGWGLLVALLIAQSRFAALYRTAYFLPVAATLVALATAWEAILHPSLGFANTLLQLFGASPVRFLSDPATAIYSLAAIGIWQLVGFNMILFLAGLSTIPKELYEAAAIDGADHGWKRFLLVTWPMLAPVTLFVTVMTIIRAFSVFETVAVLTGGGPMKSTSVILYTFYEEGFRYFRVGYASAIAVSFFVFVTILSLVQMRVSERRGRSKTNGGRS</sequence>
<keyword evidence="5 7" id="KW-1133">Transmembrane helix</keyword>
<dbReference type="KEGG" id="pht:BLM14_26425"/>
<dbReference type="RefSeq" id="WP_100003148.1">
    <property type="nucleotide sequence ID" value="NZ_CP017943.1"/>
</dbReference>
<comment type="subcellular location">
    <subcellularLocation>
        <location evidence="1 7">Cell membrane</location>
        <topology evidence="1 7">Multi-pass membrane protein</topology>
    </subcellularLocation>
</comment>
<dbReference type="PANTHER" id="PTHR30193:SF37">
    <property type="entry name" value="INNER MEMBRANE ABC TRANSPORTER PERMEASE PROTEIN YCJO"/>
    <property type="match status" value="1"/>
</dbReference>
<evidence type="ECO:0000256" key="5">
    <source>
        <dbReference type="ARBA" id="ARBA00022989"/>
    </source>
</evidence>
<proteinExistence type="inferred from homology"/>
<dbReference type="GO" id="GO:0005886">
    <property type="term" value="C:plasma membrane"/>
    <property type="evidence" value="ECO:0007669"/>
    <property type="project" value="UniProtKB-SubCell"/>
</dbReference>
<dbReference type="Proteomes" id="UP000232163">
    <property type="component" value="Unassembled WGS sequence"/>
</dbReference>